<dbReference type="EMBL" id="BARV01023430">
    <property type="protein sequence ID" value="GAI36656.1"/>
    <property type="molecule type" value="Genomic_DNA"/>
</dbReference>
<feature type="non-terminal residue" evidence="2">
    <location>
        <position position="157"/>
    </location>
</feature>
<evidence type="ECO:0000313" key="2">
    <source>
        <dbReference type="EMBL" id="GAI36656.1"/>
    </source>
</evidence>
<reference evidence="2" key="1">
    <citation type="journal article" date="2014" name="Front. Microbiol.">
        <title>High frequency of phylogenetically diverse reductive dehalogenase-homologous genes in deep subseafloor sedimentary metagenomes.</title>
        <authorList>
            <person name="Kawai M."/>
            <person name="Futagami T."/>
            <person name="Toyoda A."/>
            <person name="Takaki Y."/>
            <person name="Nishi S."/>
            <person name="Hori S."/>
            <person name="Arai W."/>
            <person name="Tsubouchi T."/>
            <person name="Morono Y."/>
            <person name="Uchiyama I."/>
            <person name="Ito T."/>
            <person name="Fujiyama A."/>
            <person name="Inagaki F."/>
            <person name="Takami H."/>
        </authorList>
    </citation>
    <scope>NUCLEOTIDE SEQUENCE</scope>
    <source>
        <strain evidence="2">Expedition CK06-06</strain>
    </source>
</reference>
<accession>X1P2I5</accession>
<dbReference type="AlphaFoldDB" id="X1P2I5"/>
<name>X1P2I5_9ZZZZ</name>
<evidence type="ECO:0000256" key="1">
    <source>
        <dbReference type="SAM" id="MobiDB-lite"/>
    </source>
</evidence>
<sequence>MVTVAGDAGIAILVLAVLLMLSKKNGINGLPGNGITPSPQITINLEGYLDAPERAGELSVGGNGAVVTPYVRLPGVMPGIPRPLNGGLGVIPPPRGLRWIGRKTRGGVTIPSGIKPIPVTKEIIAHFTRSEEPEKEWEAGKTPGGVTIPSGIKPIPV</sequence>
<organism evidence="2">
    <name type="scientific">marine sediment metagenome</name>
    <dbReference type="NCBI Taxonomy" id="412755"/>
    <lineage>
        <taxon>unclassified sequences</taxon>
        <taxon>metagenomes</taxon>
        <taxon>ecological metagenomes</taxon>
    </lineage>
</organism>
<feature type="region of interest" description="Disordered" evidence="1">
    <location>
        <begin position="130"/>
        <end position="157"/>
    </location>
</feature>
<feature type="compositionally biased region" description="Basic and acidic residues" evidence="1">
    <location>
        <begin position="130"/>
        <end position="139"/>
    </location>
</feature>
<proteinExistence type="predicted"/>
<comment type="caution">
    <text evidence="2">The sequence shown here is derived from an EMBL/GenBank/DDBJ whole genome shotgun (WGS) entry which is preliminary data.</text>
</comment>
<gene>
    <name evidence="2" type="ORF">S06H3_38438</name>
</gene>
<protein>
    <submittedName>
        <fullName evidence="2">Uncharacterized protein</fullName>
    </submittedName>
</protein>